<dbReference type="PRINTS" id="PR01179">
    <property type="entry name" value="ODADCRBXLASE"/>
</dbReference>
<evidence type="ECO:0000256" key="6">
    <source>
        <dbReference type="NCBIfam" id="TIGR01048"/>
    </source>
</evidence>
<dbReference type="HAMAP" id="MF_02120">
    <property type="entry name" value="LysA"/>
    <property type="match status" value="1"/>
</dbReference>
<feature type="active site" description="Proton donor" evidence="7">
    <location>
        <position position="349"/>
    </location>
</feature>
<dbReference type="AlphaFoldDB" id="A0A2T4IDT9"/>
<dbReference type="Pfam" id="PF02784">
    <property type="entry name" value="Orn_Arg_deC_N"/>
    <property type="match status" value="1"/>
</dbReference>
<evidence type="ECO:0000313" key="12">
    <source>
        <dbReference type="Proteomes" id="UP000241193"/>
    </source>
</evidence>
<protein>
    <recommendedName>
        <fullName evidence="5 6">Diaminopimelate decarboxylase</fullName>
        <shortName evidence="5">DAP decarboxylase</shortName>
        <shortName evidence="5">DAPDC</shortName>
        <ecNumber evidence="5 6">4.1.1.20</ecNumber>
    </recommendedName>
</protein>
<feature type="domain" description="Orn/DAP/Arg decarboxylase 2 N-terminal" evidence="10">
    <location>
        <begin position="43"/>
        <end position="286"/>
    </location>
</feature>
<dbReference type="PRINTS" id="PR01181">
    <property type="entry name" value="DAPDCRBXLASE"/>
</dbReference>
<evidence type="ECO:0000313" key="11">
    <source>
        <dbReference type="EMBL" id="PTD95918.1"/>
    </source>
</evidence>
<feature type="domain" description="Orn/DAP/Arg decarboxylase 2 C-terminal" evidence="9">
    <location>
        <begin position="37"/>
        <end position="375"/>
    </location>
</feature>
<dbReference type="Pfam" id="PF00278">
    <property type="entry name" value="Orn_DAP_Arg_deC"/>
    <property type="match status" value="1"/>
</dbReference>
<evidence type="ECO:0000256" key="1">
    <source>
        <dbReference type="ARBA" id="ARBA00001933"/>
    </source>
</evidence>
<dbReference type="SUPFAM" id="SSF51419">
    <property type="entry name" value="PLP-binding barrel"/>
    <property type="match status" value="1"/>
</dbReference>
<reference evidence="11 12" key="2">
    <citation type="submission" date="2018-04" db="EMBL/GenBank/DDBJ databases">
        <title>Thauera lacus sp. nov., isolated from an saline lake in Inner Mongolia, China.</title>
        <authorList>
            <person name="Liang Q.-Y."/>
        </authorList>
    </citation>
    <scope>NUCLEOTIDE SEQUENCE [LARGE SCALE GENOMIC DNA]</scope>
    <source>
        <strain evidence="11 12">D20</strain>
    </source>
</reference>
<keyword evidence="2 5" id="KW-0210">Decarboxylase</keyword>
<sequence length="421" mass="44018">MTTQHLPMPTLQRKGGELHLEEVALSAIAEEFGTPTYVYSLAALKAAYGAYRDALGGHRAMVCYAVKANSSLAILSVFARLGAGFDIVSGGELARVLAAGGDPARVVFSGVGKSAAEMRQALDAGIRCFNVESAAELERLAAIAAAMGKVAPIALRVNPDVDPKTHPYISTGLRSNKFGVAFDEAAALYRRAATLPSLRVAGIGCHIGSQLLDGAPVVEAAAKVLDLVDRLAAEGIALDHIDLGGGLGIRYRDEQPPAVAAYLAPLLALFAGRGEELLLEPGRSLVGNAGLLLTRVEYLKPGAEKNFAVVDAAMNDLARPALYDAWHEVVEVGAGSGERARYEVVGPICESGDFLAHDRALAVAAGDLLAILSAGAYGMTMSSNYNTRPRAAEVLIDGARIHLARARERVEALYAGEAALP</sequence>
<dbReference type="InterPro" id="IPR002986">
    <property type="entry name" value="DAP_deCOOHase_LysA"/>
</dbReference>
<feature type="binding site" evidence="5">
    <location>
        <begin position="280"/>
        <end position="283"/>
    </location>
    <ligand>
        <name>pyridoxal 5'-phosphate</name>
        <dbReference type="ChEBI" id="CHEBI:597326"/>
    </ligand>
</feature>
<accession>A0A2T4IDT9</accession>
<keyword evidence="12" id="KW-1185">Reference proteome</keyword>
<comment type="caution">
    <text evidence="11">The sequence shown here is derived from an EMBL/GenBank/DDBJ whole genome shotgun (WGS) entry which is preliminary data.</text>
</comment>
<evidence type="ECO:0000256" key="2">
    <source>
        <dbReference type="ARBA" id="ARBA00022793"/>
    </source>
</evidence>
<dbReference type="InterPro" id="IPR022644">
    <property type="entry name" value="De-COase2_N"/>
</dbReference>
<evidence type="ECO:0000256" key="8">
    <source>
        <dbReference type="RuleBase" id="RU003738"/>
    </source>
</evidence>
<feature type="modified residue" description="N6-(pyridoxal phosphate)lysine" evidence="5 7">
    <location>
        <position position="67"/>
    </location>
</feature>
<dbReference type="Proteomes" id="UP000241193">
    <property type="component" value="Unassembled WGS sequence"/>
</dbReference>
<comment type="pathway">
    <text evidence="5 8">Amino-acid biosynthesis; L-lysine biosynthesis via DAP pathway; L-lysine from DL-2,6-diaminopimelate: step 1/1.</text>
</comment>
<feature type="binding site" evidence="5">
    <location>
        <position position="319"/>
    </location>
    <ligand>
        <name>substrate</name>
    </ligand>
</feature>
<keyword evidence="5 8" id="KW-0457">Lysine biosynthesis</keyword>
<reference evidence="11 12" key="1">
    <citation type="submission" date="2018-03" db="EMBL/GenBank/DDBJ databases">
        <authorList>
            <person name="Keele B.F."/>
        </authorList>
    </citation>
    <scope>NUCLEOTIDE SEQUENCE [LARGE SCALE GENOMIC DNA]</scope>
    <source>
        <strain evidence="11 12">D20</strain>
    </source>
</reference>
<dbReference type="PANTHER" id="PTHR43727:SF2">
    <property type="entry name" value="GROUP IV DECARBOXYLASE"/>
    <property type="match status" value="1"/>
</dbReference>
<dbReference type="CDD" id="cd06828">
    <property type="entry name" value="PLPDE_III_DapDC"/>
    <property type="match status" value="1"/>
</dbReference>
<dbReference type="Gene3D" id="3.20.20.10">
    <property type="entry name" value="Alanine racemase"/>
    <property type="match status" value="1"/>
</dbReference>
<dbReference type="InterPro" id="IPR009006">
    <property type="entry name" value="Ala_racemase/Decarboxylase_C"/>
</dbReference>
<organism evidence="11 12">
    <name type="scientific">Pseudothauera lacus</name>
    <dbReference type="NCBI Taxonomy" id="2136175"/>
    <lineage>
        <taxon>Bacteria</taxon>
        <taxon>Pseudomonadati</taxon>
        <taxon>Pseudomonadota</taxon>
        <taxon>Betaproteobacteria</taxon>
        <taxon>Rhodocyclales</taxon>
        <taxon>Zoogloeaceae</taxon>
        <taxon>Pseudothauera</taxon>
    </lineage>
</organism>
<keyword evidence="3 5" id="KW-0663">Pyridoxal phosphate</keyword>
<feature type="binding site" evidence="5">
    <location>
        <position position="350"/>
    </location>
    <ligand>
        <name>substrate</name>
    </ligand>
</feature>
<evidence type="ECO:0000259" key="9">
    <source>
        <dbReference type="Pfam" id="PF00278"/>
    </source>
</evidence>
<dbReference type="FunFam" id="3.20.20.10:FF:000003">
    <property type="entry name" value="Diaminopimelate decarboxylase"/>
    <property type="match status" value="1"/>
</dbReference>
<evidence type="ECO:0000256" key="4">
    <source>
        <dbReference type="ARBA" id="ARBA00023239"/>
    </source>
</evidence>
<dbReference type="GO" id="GO:0009089">
    <property type="term" value="P:lysine biosynthetic process via diaminopimelate"/>
    <property type="evidence" value="ECO:0007669"/>
    <property type="project" value="UniProtKB-UniRule"/>
</dbReference>
<evidence type="ECO:0000256" key="5">
    <source>
        <dbReference type="HAMAP-Rule" id="MF_02120"/>
    </source>
</evidence>
<dbReference type="UniPathway" id="UPA00034">
    <property type="reaction ID" value="UER00027"/>
</dbReference>
<dbReference type="PROSITE" id="PS00879">
    <property type="entry name" value="ODR_DC_2_2"/>
    <property type="match status" value="1"/>
</dbReference>
<evidence type="ECO:0000256" key="3">
    <source>
        <dbReference type="ARBA" id="ARBA00022898"/>
    </source>
</evidence>
<comment type="subunit">
    <text evidence="5">Homodimer.</text>
</comment>
<gene>
    <name evidence="5 11" type="primary">lysA</name>
    <name evidence="11" type="ORF">C8261_11595</name>
</gene>
<feature type="binding site" evidence="5">
    <location>
        <position position="377"/>
    </location>
    <ligand>
        <name>pyridoxal 5'-phosphate</name>
        <dbReference type="ChEBI" id="CHEBI:597326"/>
    </ligand>
</feature>
<comment type="catalytic activity">
    <reaction evidence="5 8">
        <text>meso-2,6-diaminopimelate + H(+) = L-lysine + CO2</text>
        <dbReference type="Rhea" id="RHEA:15101"/>
        <dbReference type="ChEBI" id="CHEBI:15378"/>
        <dbReference type="ChEBI" id="CHEBI:16526"/>
        <dbReference type="ChEBI" id="CHEBI:32551"/>
        <dbReference type="ChEBI" id="CHEBI:57791"/>
        <dbReference type="EC" id="4.1.1.20"/>
    </reaction>
</comment>
<evidence type="ECO:0000259" key="10">
    <source>
        <dbReference type="Pfam" id="PF02784"/>
    </source>
</evidence>
<dbReference type="RefSeq" id="WP_107493883.1">
    <property type="nucleotide sequence ID" value="NZ_PZKC01000009.1"/>
</dbReference>
<feature type="binding site" evidence="5">
    <location>
        <position position="283"/>
    </location>
    <ligand>
        <name>substrate</name>
    </ligand>
</feature>
<feature type="binding site" evidence="5">
    <location>
        <position position="246"/>
    </location>
    <ligand>
        <name>pyridoxal 5'-phosphate</name>
        <dbReference type="ChEBI" id="CHEBI:597326"/>
    </ligand>
</feature>
<dbReference type="EMBL" id="PZKC01000009">
    <property type="protein sequence ID" value="PTD95918.1"/>
    <property type="molecule type" value="Genomic_DNA"/>
</dbReference>
<proteinExistence type="inferred from homology"/>
<dbReference type="InterPro" id="IPR000183">
    <property type="entry name" value="Orn/DAP/Arg_de-COase"/>
</dbReference>
<dbReference type="InterPro" id="IPR029066">
    <property type="entry name" value="PLP-binding_barrel"/>
</dbReference>
<dbReference type="PANTHER" id="PTHR43727">
    <property type="entry name" value="DIAMINOPIMELATE DECARBOXYLASE"/>
    <property type="match status" value="1"/>
</dbReference>
<dbReference type="OrthoDB" id="9802241at2"/>
<dbReference type="InterPro" id="IPR022643">
    <property type="entry name" value="De-COase2_C"/>
</dbReference>
<dbReference type="SUPFAM" id="SSF50621">
    <property type="entry name" value="Alanine racemase C-terminal domain-like"/>
    <property type="match status" value="1"/>
</dbReference>
<keyword evidence="4 5" id="KW-0456">Lyase</keyword>
<keyword evidence="5" id="KW-0028">Amino-acid biosynthesis</keyword>
<dbReference type="InterPro" id="IPR022657">
    <property type="entry name" value="De-COase2_CS"/>
</dbReference>
<comment type="cofactor">
    <cofactor evidence="1 5 7 8">
        <name>pyridoxal 5'-phosphate</name>
        <dbReference type="ChEBI" id="CHEBI:597326"/>
    </cofactor>
</comment>
<comment type="similarity">
    <text evidence="5">Belongs to the Orn/Lys/Arg decarboxylase class-II family. LysA subfamily.</text>
</comment>
<dbReference type="EC" id="4.1.1.20" evidence="5 6"/>
<dbReference type="Gene3D" id="2.40.37.10">
    <property type="entry name" value="Lyase, Ornithine Decarboxylase, Chain A, domain 1"/>
    <property type="match status" value="1"/>
</dbReference>
<feature type="binding site" evidence="5">
    <location>
        <position position="323"/>
    </location>
    <ligand>
        <name>substrate</name>
    </ligand>
</feature>
<dbReference type="NCBIfam" id="TIGR01048">
    <property type="entry name" value="lysA"/>
    <property type="match status" value="1"/>
</dbReference>
<feature type="binding site" evidence="5">
    <location>
        <position position="377"/>
    </location>
    <ligand>
        <name>substrate</name>
    </ligand>
</feature>
<dbReference type="GO" id="GO:0030170">
    <property type="term" value="F:pyridoxal phosphate binding"/>
    <property type="evidence" value="ECO:0007669"/>
    <property type="project" value="UniProtKB-UniRule"/>
</dbReference>
<evidence type="ECO:0000256" key="7">
    <source>
        <dbReference type="PIRSR" id="PIRSR600183-50"/>
    </source>
</evidence>
<comment type="function">
    <text evidence="5">Specifically catalyzes the decarboxylation of meso-diaminopimelate (meso-DAP) to L-lysine.</text>
</comment>
<dbReference type="GO" id="GO:0008836">
    <property type="term" value="F:diaminopimelate decarboxylase activity"/>
    <property type="evidence" value="ECO:0007669"/>
    <property type="project" value="UniProtKB-UniRule"/>
</dbReference>
<name>A0A2T4IDT9_9RHOO</name>